<comment type="function">
    <text evidence="5">In the vertebrate host, binds to highly sulfated heparan sulfate proteoglycans (HSPGs) on the surface of host hepatocytes and is required for sporozoite invasion of the host hepatocytes.</text>
</comment>
<dbReference type="InterPro" id="IPR005046">
    <property type="entry name" value="DUF285"/>
</dbReference>
<dbReference type="Proteomes" id="UP000266841">
    <property type="component" value="Unassembled WGS sequence"/>
</dbReference>
<evidence type="ECO:0000313" key="9">
    <source>
        <dbReference type="Proteomes" id="UP000266841"/>
    </source>
</evidence>
<feature type="compositionally biased region" description="Polar residues" evidence="7">
    <location>
        <begin position="128"/>
        <end position="150"/>
    </location>
</feature>
<feature type="compositionally biased region" description="Polar residues" evidence="7">
    <location>
        <begin position="31"/>
        <end position="114"/>
    </location>
</feature>
<comment type="caution">
    <text evidence="8">The sequence shown here is derived from an EMBL/GenBank/DDBJ whole genome shotgun (WGS) entry which is preliminary data.</text>
</comment>
<reference evidence="8 9" key="1">
    <citation type="journal article" date="2012" name="Genome Biol.">
        <title>Genome and low-iron response of an oceanic diatom adapted to chronic iron limitation.</title>
        <authorList>
            <person name="Lommer M."/>
            <person name="Specht M."/>
            <person name="Roy A.S."/>
            <person name="Kraemer L."/>
            <person name="Andreson R."/>
            <person name="Gutowska M.A."/>
            <person name="Wolf J."/>
            <person name="Bergner S.V."/>
            <person name="Schilhabel M.B."/>
            <person name="Klostermeier U.C."/>
            <person name="Beiko R.G."/>
            <person name="Rosenstiel P."/>
            <person name="Hippler M."/>
            <person name="Laroche J."/>
        </authorList>
    </citation>
    <scope>NUCLEOTIDE SEQUENCE [LARGE SCALE GENOMIC DNA]</scope>
    <source>
        <strain evidence="8 9">CCMP1005</strain>
    </source>
</reference>
<sequence length="1414" mass="152965">MYGNTGTGQISTERTVNGYPGQYCFAKVITPSTPKQSPSISPTVIPTATPSLSPLKNPTKNPSHTPTAAPSLTPTKKPTKNPSQTPTLRPSISAQPSMSKNPSQTPTLRPSSAPSEHPSVSILPTAWPSLSPSISTQPSLQPSEDPSVSGQPSYAPSSLPSSQPSVLPSAVSSVVPSSSPSSSPSEQPSLEPSPLPSSQPSASPSAMPSFLPSSYPQTFHVGSTNLIASLIGQGKCLDEAGEYYSNILVSSDTLVEVEGCGEVCTNDLTDDPLGDGLVGIAHALARDVWYCICYYDKDSPLPTLPFAAFSSKDVGAGPVVTSDGKALHFCYRVALEALSQSPSGVPSTSFIPTLRPTAGPVQVPLFSDSLFRFVGLGECKDHRGEVLLSLVSSLIEIEECANFCVSTLGKGFQGFSHEINGDSCMCHYREGSSLNDSTEYYIYDGTSGGDEDTAAAHICYQYMYQGSWPTSSPTPPPTRSGHRAVLKTTTLKITLVTEFDYRDPLLISMSSLLDCNTVEFFSGFLHPFQTAMREVLSEGLELVDVITARAGKCKYSSESYALVSTRTTKVILDDIQSCTEGDCFVFGHTDEELADQVFTSFLAVVKSDEFEVSLLNEMSLQGMHVDNLLSSTDVEGKVDVVEASTRSDMPSLIGNFWSLVGTGLCQDSKGFEYLVLASSKADGNTRSVEDCSTFCGGVSDSHYIVGFELSAVAGGSASCDCLVSESPEPGDYKFQSNAELRSAMAEYLDPGITEDAIVKYGLIEDWDVSAVEDFSSLFEDETNTVLPGADKFNQDISGWDVSSGNNFEGMFRGATAFNQDISEFNVSSGTSFTSMFRYATAFNQDISSWQPANGKYFMYMFHRASAFDQNLCSWGNFHHPSADYTDMFRFSGCFKRNSPTNKLGPWCQPCLSVLHSGGNDFDFELAGNSYCQDPTGRAYKSTSTVIANGPTPDPAFKDAWVVRDFTLQSATEACARYCKAPKANGLVGFEIIDKTSSSTESSRCVCSYDAGASLPQGQTLFSLGSQGSGQVSSQMTSSQYDMDHHCFKFDHFLEYVGDGECLDSNGQNYDYITPHEILDRHFDIGYTHIHNGKCLSADGGDYQYIAAHVNAKSWGRTMSTEAGCAEFCHSFHSNGFVGFSHRSNGWCTCNYEANHELPPCPELKEGYSCYTETSGEGTGDVGGTDMLDTHECYPLKTDNLFPTDSVESCADFCLDTRFAGFVGFGRSQTECRCYYENSAYLPRRDSYGSFSGMGEVSSVNEDTSYKCYKGSLPAIPPTTNGGSFEYIDYAPCRDSTGSLYAKTIVYTGSKKYDNYGYQDWRSSWVDGVYTLSSFAEGCGEYCRSQSLGQPSSLAGYEVKYGQFSSHQCSCLYDTNLPFPELPDSVTMYGNTGTGQISTERTVNGYPGQYCFAKV</sequence>
<evidence type="ECO:0000256" key="7">
    <source>
        <dbReference type="SAM" id="MobiDB-lite"/>
    </source>
</evidence>
<dbReference type="Pfam" id="PF03382">
    <property type="entry name" value="DUF285"/>
    <property type="match status" value="1"/>
</dbReference>
<evidence type="ECO:0000256" key="3">
    <source>
        <dbReference type="ARBA" id="ARBA00022522"/>
    </source>
</evidence>
<feature type="region of interest" description="Disordered" evidence="7">
    <location>
        <begin position="31"/>
        <end position="209"/>
    </location>
</feature>
<dbReference type="EMBL" id="AGNL01003761">
    <property type="protein sequence ID" value="EJK74351.1"/>
    <property type="molecule type" value="Genomic_DNA"/>
</dbReference>
<dbReference type="PANTHER" id="PTHR44826:SF3">
    <property type="entry name" value="SPORE COAT PROTEIN SP85"/>
    <property type="match status" value="1"/>
</dbReference>
<evidence type="ECO:0000256" key="2">
    <source>
        <dbReference type="ARBA" id="ARBA00021911"/>
    </source>
</evidence>
<organism evidence="8 9">
    <name type="scientific">Thalassiosira oceanica</name>
    <name type="common">Marine diatom</name>
    <dbReference type="NCBI Taxonomy" id="159749"/>
    <lineage>
        <taxon>Eukaryota</taxon>
        <taxon>Sar</taxon>
        <taxon>Stramenopiles</taxon>
        <taxon>Ochrophyta</taxon>
        <taxon>Bacillariophyta</taxon>
        <taxon>Coscinodiscophyceae</taxon>
        <taxon>Thalassiosirophycidae</taxon>
        <taxon>Thalassiosirales</taxon>
        <taxon>Thalassiosiraceae</taxon>
        <taxon>Thalassiosira</taxon>
    </lineage>
</organism>
<keyword evidence="3" id="KW-0748">Sporozoite</keyword>
<proteinExistence type="inferred from homology"/>
<protein>
    <recommendedName>
        <fullName evidence="2">Circumsporozoite protein</fullName>
    </recommendedName>
</protein>
<evidence type="ECO:0000313" key="8">
    <source>
        <dbReference type="EMBL" id="EJK74351.1"/>
    </source>
</evidence>
<feature type="non-terminal residue" evidence="8">
    <location>
        <position position="1414"/>
    </location>
</feature>
<comment type="function">
    <text evidence="6">Essential sporozoite protein. In the mosquito vector, required for sporozoite development in the oocyst, migration through the vector hemolymph and entry into the vector salivary glands. In the vertebrate host, required for sporozoite migration through the host dermis and infection of host hepatocytes. Binds to highly sulfated heparan sulfate proteoglycans (HSPGs) on the surface of host hepatocytes.</text>
</comment>
<evidence type="ECO:0000256" key="1">
    <source>
        <dbReference type="ARBA" id="ARBA00006241"/>
    </source>
</evidence>
<dbReference type="eggNOG" id="ENOG502RVPU">
    <property type="taxonomic scope" value="Eukaryota"/>
</dbReference>
<keyword evidence="4" id="KW-0677">Repeat</keyword>
<gene>
    <name evidence="8" type="ORF">THAOC_03975</name>
</gene>
<accession>K0TK50</accession>
<feature type="compositionally biased region" description="Low complexity" evidence="7">
    <location>
        <begin position="151"/>
        <end position="190"/>
    </location>
</feature>
<evidence type="ECO:0000256" key="5">
    <source>
        <dbReference type="ARBA" id="ARBA00033726"/>
    </source>
</evidence>
<dbReference type="InterPro" id="IPR051860">
    <property type="entry name" value="Plasmodium_CSP_Invasion"/>
</dbReference>
<comment type="similarity">
    <text evidence="1">Belongs to the plasmodium circumsporozoite protein family.</text>
</comment>
<feature type="compositionally biased region" description="Low complexity" evidence="7">
    <location>
        <begin position="198"/>
        <end position="209"/>
    </location>
</feature>
<evidence type="ECO:0000256" key="4">
    <source>
        <dbReference type="ARBA" id="ARBA00022737"/>
    </source>
</evidence>
<keyword evidence="9" id="KW-1185">Reference proteome</keyword>
<name>K0TK50_THAOC</name>
<dbReference type="PANTHER" id="PTHR44826">
    <property type="entry name" value="SPORE COAT PROTEIN SP85"/>
    <property type="match status" value="1"/>
</dbReference>
<evidence type="ECO:0000256" key="6">
    <source>
        <dbReference type="ARBA" id="ARBA00045806"/>
    </source>
</evidence>